<dbReference type="VEuPathDB" id="FungiDB:PGTG_07367"/>
<accession>E3K9L9</accession>
<name>E3K9L9_PUCGT</name>
<dbReference type="InParanoid" id="E3K9L9"/>
<reference evidence="2" key="2">
    <citation type="journal article" date="2011" name="Proc. Natl. Acad. Sci. U.S.A.">
        <title>Obligate biotrophy features unraveled by the genomic analysis of rust fungi.</title>
        <authorList>
            <person name="Duplessis S."/>
            <person name="Cuomo C.A."/>
            <person name="Lin Y.-C."/>
            <person name="Aerts A."/>
            <person name="Tisserant E."/>
            <person name="Veneault-Fourrey C."/>
            <person name="Joly D.L."/>
            <person name="Hacquard S."/>
            <person name="Amselem J."/>
            <person name="Cantarel B.L."/>
            <person name="Chiu R."/>
            <person name="Coutinho P.M."/>
            <person name="Feau N."/>
            <person name="Field M."/>
            <person name="Frey P."/>
            <person name="Gelhaye E."/>
            <person name="Goldberg J."/>
            <person name="Grabherr M.G."/>
            <person name="Kodira C.D."/>
            <person name="Kohler A."/>
            <person name="Kuees U."/>
            <person name="Lindquist E.A."/>
            <person name="Lucas S.M."/>
            <person name="Mago R."/>
            <person name="Mauceli E."/>
            <person name="Morin E."/>
            <person name="Murat C."/>
            <person name="Pangilinan J.L."/>
            <person name="Park R."/>
            <person name="Pearson M."/>
            <person name="Quesneville H."/>
            <person name="Rouhier N."/>
            <person name="Sakthikumar S."/>
            <person name="Salamov A.A."/>
            <person name="Schmutz J."/>
            <person name="Selles B."/>
            <person name="Shapiro H."/>
            <person name="Tanguay P."/>
            <person name="Tuskan G.A."/>
            <person name="Henrissat B."/>
            <person name="Van de Peer Y."/>
            <person name="Rouze P."/>
            <person name="Ellis J.G."/>
            <person name="Dodds P.N."/>
            <person name="Schein J.E."/>
            <person name="Zhong S."/>
            <person name="Hamelin R.C."/>
            <person name="Grigoriev I.V."/>
            <person name="Szabo L.J."/>
            <person name="Martin F."/>
        </authorList>
    </citation>
    <scope>NUCLEOTIDE SEQUENCE [LARGE SCALE GENOMIC DNA]</scope>
    <source>
        <strain evidence="2">CRL 75-36-700-3 / race SCCL</strain>
    </source>
</reference>
<proteinExistence type="predicted"/>
<dbReference type="HOGENOM" id="CLU_1836114_0_0_1"/>
<organism evidence="1 2">
    <name type="scientific">Puccinia graminis f. sp. tritici (strain CRL 75-36-700-3 / race SCCL)</name>
    <name type="common">Black stem rust fungus</name>
    <dbReference type="NCBI Taxonomy" id="418459"/>
    <lineage>
        <taxon>Eukaryota</taxon>
        <taxon>Fungi</taxon>
        <taxon>Dikarya</taxon>
        <taxon>Basidiomycota</taxon>
        <taxon>Pucciniomycotina</taxon>
        <taxon>Pucciniomycetes</taxon>
        <taxon>Pucciniales</taxon>
        <taxon>Pucciniaceae</taxon>
        <taxon>Puccinia</taxon>
    </lineage>
</organism>
<evidence type="ECO:0000313" key="1">
    <source>
        <dbReference type="EMBL" id="EFP81115.1"/>
    </source>
</evidence>
<dbReference type="Proteomes" id="UP000008783">
    <property type="component" value="Unassembled WGS sequence"/>
</dbReference>
<dbReference type="AlphaFoldDB" id="E3K9L9"/>
<dbReference type="KEGG" id="pgr:PGTG_07367"/>
<dbReference type="GeneID" id="10536437"/>
<reference key="1">
    <citation type="submission" date="2007-01" db="EMBL/GenBank/DDBJ databases">
        <title>The Genome Sequence of Puccinia graminis f. sp. tritici Strain CRL 75-36-700-3.</title>
        <authorList>
            <consortium name="The Broad Institute Genome Sequencing Platform"/>
            <person name="Birren B."/>
            <person name="Lander E."/>
            <person name="Galagan J."/>
            <person name="Nusbaum C."/>
            <person name="Devon K."/>
            <person name="Cuomo C."/>
            <person name="Jaffe D."/>
            <person name="Butler J."/>
            <person name="Alvarez P."/>
            <person name="Gnerre S."/>
            <person name="Grabherr M."/>
            <person name="Mauceli E."/>
            <person name="Brockman W."/>
            <person name="Young S."/>
            <person name="LaButti K."/>
            <person name="Sykes S."/>
            <person name="DeCaprio D."/>
            <person name="Crawford M."/>
            <person name="Koehrsen M."/>
            <person name="Engels R."/>
            <person name="Montgomery P."/>
            <person name="Pearson M."/>
            <person name="Howarth C."/>
            <person name="Larson L."/>
            <person name="White J."/>
            <person name="Zeng Q."/>
            <person name="Kodira C."/>
            <person name="Yandava C."/>
            <person name="Alvarado L."/>
            <person name="O'Leary S."/>
            <person name="Szabo L."/>
            <person name="Dean R."/>
            <person name="Schein J."/>
        </authorList>
    </citation>
    <scope>NUCLEOTIDE SEQUENCE</scope>
    <source>
        <strain>CRL 75-36-700-3</strain>
    </source>
</reference>
<sequence>MAKINPKCGGDAAAACWPTTVANTPKSTPVTIQPDLPSITDLTCDSLPPLSPYPPTPTHQALQRLLPVLRVHSQIPVPSLESVHSQIPVPVTRECTLSNTGTVTRECTLSNTGTVTRECTLLKTGTGCWRTRTLKDRNGH</sequence>
<dbReference type="EMBL" id="DS178277">
    <property type="protein sequence ID" value="EFP81115.1"/>
    <property type="molecule type" value="Genomic_DNA"/>
</dbReference>
<gene>
    <name evidence="1" type="ORF">PGTG_07367</name>
</gene>
<keyword evidence="2" id="KW-1185">Reference proteome</keyword>
<dbReference type="RefSeq" id="XP_003325534.1">
    <property type="nucleotide sequence ID" value="XM_003325486.1"/>
</dbReference>
<evidence type="ECO:0000313" key="2">
    <source>
        <dbReference type="Proteomes" id="UP000008783"/>
    </source>
</evidence>
<protein>
    <submittedName>
        <fullName evidence="1">Uncharacterized protein</fullName>
    </submittedName>
</protein>